<comment type="caution">
    <text evidence="2">The sequence shown here is derived from an EMBL/GenBank/DDBJ whole genome shotgun (WGS) entry which is preliminary data.</text>
</comment>
<dbReference type="Pfam" id="PF04427">
    <property type="entry name" value="Brix"/>
    <property type="match status" value="1"/>
</dbReference>
<dbReference type="InterPro" id="IPR044281">
    <property type="entry name" value="IMP4/RPF1"/>
</dbReference>
<dbReference type="PANTHER" id="PTHR22734:SF3">
    <property type="entry name" value="RIBOSOME PRODUCTION FACTOR 1"/>
    <property type="match status" value="1"/>
</dbReference>
<dbReference type="GO" id="GO:0042134">
    <property type="term" value="F:rRNA primary transcript binding"/>
    <property type="evidence" value="ECO:0007669"/>
    <property type="project" value="InterPro"/>
</dbReference>
<accession>A0A0C2MLT3</accession>
<dbReference type="GO" id="GO:0000460">
    <property type="term" value="P:maturation of 5.8S rRNA"/>
    <property type="evidence" value="ECO:0007669"/>
    <property type="project" value="TreeGrafter"/>
</dbReference>
<dbReference type="OrthoDB" id="10253204at2759"/>
<dbReference type="AlphaFoldDB" id="A0A0C2MLT3"/>
<dbReference type="GO" id="GO:0030687">
    <property type="term" value="C:preribosome, large subunit precursor"/>
    <property type="evidence" value="ECO:0007669"/>
    <property type="project" value="TreeGrafter"/>
</dbReference>
<proteinExistence type="predicted"/>
<dbReference type="Proteomes" id="UP000031668">
    <property type="component" value="Unassembled WGS sequence"/>
</dbReference>
<dbReference type="EMBL" id="JWZT01002953">
    <property type="protein sequence ID" value="KII68136.1"/>
    <property type="molecule type" value="Genomic_DNA"/>
</dbReference>
<gene>
    <name evidence="2" type="ORF">RF11_03018</name>
</gene>
<reference evidence="2 3" key="1">
    <citation type="journal article" date="2014" name="Genome Biol. Evol.">
        <title>The genome of the myxosporean Thelohanellus kitauei shows adaptations to nutrient acquisition within its fish host.</title>
        <authorList>
            <person name="Yang Y."/>
            <person name="Xiong J."/>
            <person name="Zhou Z."/>
            <person name="Huo F."/>
            <person name="Miao W."/>
            <person name="Ran C."/>
            <person name="Liu Y."/>
            <person name="Zhang J."/>
            <person name="Feng J."/>
            <person name="Wang M."/>
            <person name="Wang M."/>
            <person name="Wang L."/>
            <person name="Yao B."/>
        </authorList>
    </citation>
    <scope>NUCLEOTIDE SEQUENCE [LARGE SCALE GENOMIC DNA]</scope>
    <source>
        <strain evidence="2">Wuqing</strain>
    </source>
</reference>
<dbReference type="GO" id="GO:0000470">
    <property type="term" value="P:maturation of LSU-rRNA"/>
    <property type="evidence" value="ECO:0007669"/>
    <property type="project" value="TreeGrafter"/>
</dbReference>
<dbReference type="PROSITE" id="PS50833">
    <property type="entry name" value="BRIX"/>
    <property type="match status" value="1"/>
</dbReference>
<name>A0A0C2MLT3_THEKT</name>
<dbReference type="OMA" id="HNHATRT"/>
<dbReference type="InterPro" id="IPR007109">
    <property type="entry name" value="Brix"/>
</dbReference>
<dbReference type="GO" id="GO:0005730">
    <property type="term" value="C:nucleolus"/>
    <property type="evidence" value="ECO:0007669"/>
    <property type="project" value="TreeGrafter"/>
</dbReference>
<dbReference type="PANTHER" id="PTHR22734">
    <property type="entry name" value="U3 SMALL NUCLEOLAR RIBONUCLEOPROTEIN PROTEIN IMP4"/>
    <property type="match status" value="1"/>
</dbReference>
<protein>
    <submittedName>
        <fullName evidence="2">Ribosome production factor 1</fullName>
    </submittedName>
</protein>
<evidence type="ECO:0000313" key="3">
    <source>
        <dbReference type="Proteomes" id="UP000031668"/>
    </source>
</evidence>
<organism evidence="2 3">
    <name type="scientific">Thelohanellus kitauei</name>
    <name type="common">Myxosporean</name>
    <dbReference type="NCBI Taxonomy" id="669202"/>
    <lineage>
        <taxon>Eukaryota</taxon>
        <taxon>Metazoa</taxon>
        <taxon>Cnidaria</taxon>
        <taxon>Myxozoa</taxon>
        <taxon>Myxosporea</taxon>
        <taxon>Bivalvulida</taxon>
        <taxon>Platysporina</taxon>
        <taxon>Myxobolidae</taxon>
        <taxon>Thelohanellus</taxon>
    </lineage>
</organism>
<sequence>MTLVHLPNGPTAVFRMSGVKLPHEIHNHATRTSHNPELILTNFKTPIGKILATMLRGLFPKNENKFGRQVATWQNQKDFIFFRQYRYMFEGKEKAELQEIGPKFTLKLQKLIDGLYSTDNPKLIWSYKDKKDNFKRCEL</sequence>
<keyword evidence="3" id="KW-1185">Reference proteome</keyword>
<feature type="domain" description="Brix" evidence="1">
    <location>
        <begin position="1"/>
        <end position="117"/>
    </location>
</feature>
<dbReference type="SMART" id="SM00879">
    <property type="entry name" value="Brix"/>
    <property type="match status" value="1"/>
</dbReference>
<dbReference type="Gene3D" id="3.40.50.10480">
    <property type="entry name" value="Probable brix-domain ribosomal biogenesis protein"/>
    <property type="match status" value="1"/>
</dbReference>
<dbReference type="SUPFAM" id="SSF52954">
    <property type="entry name" value="Class II aaRS ABD-related"/>
    <property type="match status" value="1"/>
</dbReference>
<evidence type="ECO:0000259" key="1">
    <source>
        <dbReference type="PROSITE" id="PS50833"/>
    </source>
</evidence>
<evidence type="ECO:0000313" key="2">
    <source>
        <dbReference type="EMBL" id="KII68136.1"/>
    </source>
</evidence>